<comment type="caution">
    <text evidence="2">The sequence shown here is derived from an EMBL/GenBank/DDBJ whole genome shotgun (WGS) entry which is preliminary data.</text>
</comment>
<dbReference type="OrthoDB" id="4482716at2759"/>
<reference evidence="2 3" key="1">
    <citation type="submission" date="2018-10" db="EMBL/GenBank/DDBJ databases">
        <title>Pan-genome distribution and transcriptional activeness of fungal secondary metabolism genes in Aspergillus section Fumigati.</title>
        <authorList>
            <person name="Takahashi H."/>
            <person name="Umemura M."/>
            <person name="Ninomiya A."/>
            <person name="Kusuya Y."/>
            <person name="Urayama S."/>
            <person name="Shimizu M."/>
            <person name="Watanabe A."/>
            <person name="Kamei K."/>
            <person name="Yaguchi T."/>
            <person name="Hagiwara D."/>
        </authorList>
    </citation>
    <scope>NUCLEOTIDE SEQUENCE [LARGE SCALE GENOMIC DNA]</scope>
    <source>
        <strain evidence="2 3">IFM 55266</strain>
    </source>
</reference>
<gene>
    <name evidence="2" type="ORF">Asppvi_002031</name>
</gene>
<dbReference type="Proteomes" id="UP001043456">
    <property type="component" value="Unassembled WGS sequence"/>
</dbReference>
<dbReference type="GeneID" id="67000643"/>
<organism evidence="2 3">
    <name type="scientific">Aspergillus pseudoviridinutans</name>
    <dbReference type="NCBI Taxonomy" id="1517512"/>
    <lineage>
        <taxon>Eukaryota</taxon>
        <taxon>Fungi</taxon>
        <taxon>Dikarya</taxon>
        <taxon>Ascomycota</taxon>
        <taxon>Pezizomycotina</taxon>
        <taxon>Eurotiomycetes</taxon>
        <taxon>Eurotiomycetidae</taxon>
        <taxon>Eurotiales</taxon>
        <taxon>Aspergillaceae</taxon>
        <taxon>Aspergillus</taxon>
        <taxon>Aspergillus subgen. Fumigati</taxon>
    </lineage>
</organism>
<dbReference type="EMBL" id="BHVY01000011">
    <property type="protein sequence ID" value="GIJ92753.1"/>
    <property type="molecule type" value="Genomic_DNA"/>
</dbReference>
<keyword evidence="3" id="KW-1185">Reference proteome</keyword>
<feature type="coiled-coil region" evidence="1">
    <location>
        <begin position="6"/>
        <end position="71"/>
    </location>
</feature>
<evidence type="ECO:0000313" key="2">
    <source>
        <dbReference type="EMBL" id="GIJ92753.1"/>
    </source>
</evidence>
<sequence length="129" mass="14668">MCLDTVEELERENEALKKERDALSERNRGLEGANQKLLNDQHRMRQQLSEMKDMEQLLGEVRDTVASWQQRLQGTVDPPNNVNRAPMSTTLHAATSVPGMWDTQEEGVGVFNDGDIVPDGNNFTHLFQF</sequence>
<name>A0A9P3F181_9EURO</name>
<proteinExistence type="predicted"/>
<dbReference type="RefSeq" id="XP_043163499.1">
    <property type="nucleotide sequence ID" value="XM_043307564.1"/>
</dbReference>
<accession>A0A9P3F181</accession>
<dbReference type="AlphaFoldDB" id="A0A9P3F181"/>
<evidence type="ECO:0000313" key="3">
    <source>
        <dbReference type="Proteomes" id="UP001043456"/>
    </source>
</evidence>
<evidence type="ECO:0000256" key="1">
    <source>
        <dbReference type="SAM" id="Coils"/>
    </source>
</evidence>
<keyword evidence="1" id="KW-0175">Coiled coil</keyword>
<protein>
    <submittedName>
        <fullName evidence="2">Uncharacterized protein</fullName>
    </submittedName>
</protein>